<dbReference type="Gene3D" id="1.10.10.10">
    <property type="entry name" value="Winged helix-like DNA-binding domain superfamily/Winged helix DNA-binding domain"/>
    <property type="match status" value="1"/>
</dbReference>
<reference evidence="10 11" key="1">
    <citation type="submission" date="2019-09" db="EMBL/GenBank/DDBJ databases">
        <title>Sulfurimonas gotlandica sp. nov., a chemoautotrophic and psychrotolerant epsilonproteobacterium isolated from a pelagic redoxcline, and an emended description of the genus Sulfurimonas.</title>
        <authorList>
            <person name="Wang S."/>
            <person name="Jiang L."/>
            <person name="Shao S."/>
        </authorList>
    </citation>
    <scope>NUCLEOTIDE SEQUENCE [LARGE SCALE GENOMIC DNA]</scope>
    <source>
        <strain evidence="10 11">GYSZ_1</strain>
    </source>
</reference>
<feature type="domain" description="OmpR/PhoB-type" evidence="9">
    <location>
        <begin position="132"/>
        <end position="228"/>
    </location>
</feature>
<evidence type="ECO:0000256" key="4">
    <source>
        <dbReference type="ARBA" id="ARBA00023125"/>
    </source>
</evidence>
<keyword evidence="2" id="KW-0902">Two-component regulatory system</keyword>
<dbReference type="KEGG" id="sulg:FJR48_01735"/>
<dbReference type="CDD" id="cd00383">
    <property type="entry name" value="trans_reg_C"/>
    <property type="match status" value="1"/>
</dbReference>
<sequence>MEMQKIKDISILLAEDEEELREFLKEYLQIFFTKVHTAESGDEAYKLYEDKKPDIIITDINMPSMDGLTLISKIREEDKDTKIIVMSAHSEEAKLLKAIELHLETYLIKPINAEKLKYVLLEAVENIRKAIKRVYLSENTYWEMQSQTLYQDNIPVSLKAREILVLNMLCSNPNQPISPQDIFYAIYKNDKDKEFSSDSITSLIKRLRSKIPKESLTNVYGAGYKIIPV</sequence>
<dbReference type="InterPro" id="IPR036388">
    <property type="entry name" value="WH-like_DNA-bd_sf"/>
</dbReference>
<dbReference type="Proteomes" id="UP000326944">
    <property type="component" value="Chromosome"/>
</dbReference>
<evidence type="ECO:0000259" key="8">
    <source>
        <dbReference type="PROSITE" id="PS50110"/>
    </source>
</evidence>
<evidence type="ECO:0000259" key="9">
    <source>
        <dbReference type="PROSITE" id="PS51755"/>
    </source>
</evidence>
<evidence type="ECO:0000313" key="10">
    <source>
        <dbReference type="EMBL" id="QFR48514.1"/>
    </source>
</evidence>
<dbReference type="SUPFAM" id="SSF52172">
    <property type="entry name" value="CheY-like"/>
    <property type="match status" value="1"/>
</dbReference>
<dbReference type="InterPro" id="IPR001867">
    <property type="entry name" value="OmpR/PhoB-type_DNA-bd"/>
</dbReference>
<dbReference type="PROSITE" id="PS51755">
    <property type="entry name" value="OMPR_PHOB"/>
    <property type="match status" value="1"/>
</dbReference>
<dbReference type="AlphaFoldDB" id="A0A5P8NYP0"/>
<evidence type="ECO:0000256" key="5">
    <source>
        <dbReference type="ARBA" id="ARBA00023163"/>
    </source>
</evidence>
<dbReference type="InterPro" id="IPR011006">
    <property type="entry name" value="CheY-like_superfamily"/>
</dbReference>
<proteinExistence type="predicted"/>
<dbReference type="InterPro" id="IPR016032">
    <property type="entry name" value="Sig_transdc_resp-reg_C-effctor"/>
</dbReference>
<dbReference type="SUPFAM" id="SSF46894">
    <property type="entry name" value="C-terminal effector domain of the bipartite response regulators"/>
    <property type="match status" value="1"/>
</dbReference>
<dbReference type="GO" id="GO:0000976">
    <property type="term" value="F:transcription cis-regulatory region binding"/>
    <property type="evidence" value="ECO:0007669"/>
    <property type="project" value="TreeGrafter"/>
</dbReference>
<keyword evidence="4 7" id="KW-0238">DNA-binding</keyword>
<dbReference type="RefSeq" id="WP_152306457.1">
    <property type="nucleotide sequence ID" value="NZ_CP043617.1"/>
</dbReference>
<dbReference type="CDD" id="cd17536">
    <property type="entry name" value="REC_YesN-like"/>
    <property type="match status" value="1"/>
</dbReference>
<dbReference type="InterPro" id="IPR039420">
    <property type="entry name" value="WalR-like"/>
</dbReference>
<keyword evidence="5" id="KW-0804">Transcription</keyword>
<evidence type="ECO:0000256" key="3">
    <source>
        <dbReference type="ARBA" id="ARBA00023015"/>
    </source>
</evidence>
<dbReference type="GO" id="GO:0006355">
    <property type="term" value="P:regulation of DNA-templated transcription"/>
    <property type="evidence" value="ECO:0007669"/>
    <property type="project" value="InterPro"/>
</dbReference>
<keyword evidence="11" id="KW-1185">Reference proteome</keyword>
<feature type="domain" description="Response regulatory" evidence="8">
    <location>
        <begin position="10"/>
        <end position="124"/>
    </location>
</feature>
<evidence type="ECO:0000256" key="2">
    <source>
        <dbReference type="ARBA" id="ARBA00023012"/>
    </source>
</evidence>
<dbReference type="Pfam" id="PF00486">
    <property type="entry name" value="Trans_reg_C"/>
    <property type="match status" value="1"/>
</dbReference>
<dbReference type="Pfam" id="PF00072">
    <property type="entry name" value="Response_reg"/>
    <property type="match status" value="1"/>
</dbReference>
<dbReference type="PANTHER" id="PTHR48111">
    <property type="entry name" value="REGULATOR OF RPOS"/>
    <property type="match status" value="1"/>
</dbReference>
<evidence type="ECO:0000256" key="6">
    <source>
        <dbReference type="PROSITE-ProRule" id="PRU00169"/>
    </source>
</evidence>
<dbReference type="GO" id="GO:0000156">
    <property type="term" value="F:phosphorelay response regulator activity"/>
    <property type="evidence" value="ECO:0007669"/>
    <property type="project" value="TreeGrafter"/>
</dbReference>
<dbReference type="GO" id="GO:0032993">
    <property type="term" value="C:protein-DNA complex"/>
    <property type="evidence" value="ECO:0007669"/>
    <property type="project" value="TreeGrafter"/>
</dbReference>
<dbReference type="SMART" id="SM00448">
    <property type="entry name" value="REC"/>
    <property type="match status" value="1"/>
</dbReference>
<accession>A0A5P8NYP0</accession>
<keyword evidence="1 6" id="KW-0597">Phosphoprotein</keyword>
<protein>
    <submittedName>
        <fullName evidence="10">Response regulator transcription factor</fullName>
    </submittedName>
</protein>
<dbReference type="EMBL" id="CP043617">
    <property type="protein sequence ID" value="QFR48514.1"/>
    <property type="molecule type" value="Genomic_DNA"/>
</dbReference>
<evidence type="ECO:0000256" key="7">
    <source>
        <dbReference type="PROSITE-ProRule" id="PRU01091"/>
    </source>
</evidence>
<organism evidence="10 11">
    <name type="scientific">Sulfurimonas lithotrophica</name>
    <dbReference type="NCBI Taxonomy" id="2590022"/>
    <lineage>
        <taxon>Bacteria</taxon>
        <taxon>Pseudomonadati</taxon>
        <taxon>Campylobacterota</taxon>
        <taxon>Epsilonproteobacteria</taxon>
        <taxon>Campylobacterales</taxon>
        <taxon>Sulfurimonadaceae</taxon>
        <taxon>Sulfurimonas</taxon>
    </lineage>
</organism>
<feature type="modified residue" description="4-aspartylphosphate" evidence="6">
    <location>
        <position position="59"/>
    </location>
</feature>
<dbReference type="SMART" id="SM00862">
    <property type="entry name" value="Trans_reg_C"/>
    <property type="match status" value="1"/>
</dbReference>
<name>A0A5P8NYP0_9BACT</name>
<gene>
    <name evidence="10" type="ORF">FJR48_01735</name>
</gene>
<dbReference type="PROSITE" id="PS50110">
    <property type="entry name" value="RESPONSE_REGULATORY"/>
    <property type="match status" value="1"/>
</dbReference>
<dbReference type="PANTHER" id="PTHR48111:SF1">
    <property type="entry name" value="TWO-COMPONENT RESPONSE REGULATOR ORR33"/>
    <property type="match status" value="1"/>
</dbReference>
<feature type="DNA-binding region" description="OmpR/PhoB-type" evidence="7">
    <location>
        <begin position="132"/>
        <end position="228"/>
    </location>
</feature>
<dbReference type="Gene3D" id="3.40.50.2300">
    <property type="match status" value="1"/>
</dbReference>
<dbReference type="GO" id="GO:0005829">
    <property type="term" value="C:cytosol"/>
    <property type="evidence" value="ECO:0007669"/>
    <property type="project" value="TreeGrafter"/>
</dbReference>
<keyword evidence="3" id="KW-0805">Transcription regulation</keyword>
<evidence type="ECO:0000313" key="11">
    <source>
        <dbReference type="Proteomes" id="UP000326944"/>
    </source>
</evidence>
<evidence type="ECO:0000256" key="1">
    <source>
        <dbReference type="ARBA" id="ARBA00022553"/>
    </source>
</evidence>
<dbReference type="OrthoDB" id="5353330at2"/>
<dbReference type="InterPro" id="IPR001789">
    <property type="entry name" value="Sig_transdc_resp-reg_receiver"/>
</dbReference>